<evidence type="ECO:0000313" key="2">
    <source>
        <dbReference type="Proteomes" id="UP000187203"/>
    </source>
</evidence>
<dbReference type="Proteomes" id="UP000187203">
    <property type="component" value="Unassembled WGS sequence"/>
</dbReference>
<keyword evidence="2" id="KW-1185">Reference proteome</keyword>
<organism evidence="1 2">
    <name type="scientific">Corchorus olitorius</name>
    <dbReference type="NCBI Taxonomy" id="93759"/>
    <lineage>
        <taxon>Eukaryota</taxon>
        <taxon>Viridiplantae</taxon>
        <taxon>Streptophyta</taxon>
        <taxon>Embryophyta</taxon>
        <taxon>Tracheophyta</taxon>
        <taxon>Spermatophyta</taxon>
        <taxon>Magnoliopsida</taxon>
        <taxon>eudicotyledons</taxon>
        <taxon>Gunneridae</taxon>
        <taxon>Pentapetalae</taxon>
        <taxon>rosids</taxon>
        <taxon>malvids</taxon>
        <taxon>Malvales</taxon>
        <taxon>Malvaceae</taxon>
        <taxon>Grewioideae</taxon>
        <taxon>Apeibeae</taxon>
        <taxon>Corchorus</taxon>
    </lineage>
</organism>
<sequence>MASAFFIGDKVLRRRRNRDRQTPFSSRQAAIDGGVGWSAKKAWGLSTLNPPEANENFHFSLGASNSRQLILVRVGNRDELGTTFK</sequence>
<evidence type="ECO:0000313" key="1">
    <source>
        <dbReference type="EMBL" id="OMP10367.1"/>
    </source>
</evidence>
<gene>
    <name evidence="1" type="ORF">COLO4_04569</name>
</gene>
<reference evidence="2" key="1">
    <citation type="submission" date="2013-09" db="EMBL/GenBank/DDBJ databases">
        <title>Corchorus olitorius genome sequencing.</title>
        <authorList>
            <person name="Alam M."/>
            <person name="Haque M.S."/>
            <person name="Islam M.S."/>
            <person name="Emdad E.M."/>
            <person name="Islam M.M."/>
            <person name="Ahmed B."/>
            <person name="Halim A."/>
            <person name="Hossen Q.M.M."/>
            <person name="Hossain M.Z."/>
            <person name="Ahmed R."/>
            <person name="Khan M.M."/>
            <person name="Islam R."/>
            <person name="Rashid M.M."/>
            <person name="Khan S.A."/>
            <person name="Rahman M.S."/>
            <person name="Alam M."/>
            <person name="Yahiya A.S."/>
            <person name="Khan M.S."/>
            <person name="Azam M.S."/>
            <person name="Haque T."/>
            <person name="Lashkar M.Z.H."/>
            <person name="Akhand A.I."/>
            <person name="Morshed G."/>
            <person name="Roy S."/>
            <person name="Uddin K.S."/>
            <person name="Rabeya T."/>
            <person name="Hossain A.S."/>
            <person name="Chowdhury A."/>
            <person name="Snigdha A.R."/>
            <person name="Mortoza M.S."/>
            <person name="Matin S.A."/>
            <person name="Hoque S.M.E."/>
            <person name="Islam M.K."/>
            <person name="Roy D.K."/>
            <person name="Haider R."/>
            <person name="Moosa M.M."/>
            <person name="Elias S.M."/>
            <person name="Hasan A.M."/>
            <person name="Jahan S."/>
            <person name="Shafiuddin M."/>
            <person name="Mahmood N."/>
            <person name="Shommy N.S."/>
        </authorList>
    </citation>
    <scope>NUCLEOTIDE SEQUENCE [LARGE SCALE GENOMIC DNA]</scope>
    <source>
        <strain evidence="2">cv. O-4</strain>
    </source>
</reference>
<dbReference type="EMBL" id="AWUE01011878">
    <property type="protein sequence ID" value="OMP10367.1"/>
    <property type="molecule type" value="Genomic_DNA"/>
</dbReference>
<comment type="caution">
    <text evidence="1">The sequence shown here is derived from an EMBL/GenBank/DDBJ whole genome shotgun (WGS) entry which is preliminary data.</text>
</comment>
<protein>
    <submittedName>
        <fullName evidence="1">Uncharacterized protein</fullName>
    </submittedName>
</protein>
<accession>A0A1R3KTJ6</accession>
<name>A0A1R3KTJ6_9ROSI</name>
<dbReference type="AlphaFoldDB" id="A0A1R3KTJ6"/>
<proteinExistence type="predicted"/>